<dbReference type="Proteomes" id="UP000186895">
    <property type="component" value="Unassembled WGS sequence"/>
</dbReference>
<reference evidence="3 4" key="1">
    <citation type="submission" date="2017-01" db="EMBL/GenBank/DDBJ databases">
        <authorList>
            <person name="Mah S.A."/>
            <person name="Swanson W.J."/>
            <person name="Moy G.W."/>
            <person name="Vacquier V.D."/>
        </authorList>
    </citation>
    <scope>NUCLEOTIDE SEQUENCE [LARGE SCALE GENOMIC DNA]</scope>
    <source>
        <strain evidence="3 4">DSM 7027</strain>
    </source>
</reference>
<dbReference type="CDD" id="cd11614">
    <property type="entry name" value="SAF_CpaB_FlgA_like"/>
    <property type="match status" value="1"/>
</dbReference>
<dbReference type="AlphaFoldDB" id="A0A1N6NJ91"/>
<accession>A0A1N6NJ91</accession>
<dbReference type="InterPro" id="IPR013974">
    <property type="entry name" value="SAF"/>
</dbReference>
<feature type="compositionally biased region" description="Low complexity" evidence="1">
    <location>
        <begin position="227"/>
        <end position="236"/>
    </location>
</feature>
<keyword evidence="4" id="KW-1185">Reference proteome</keyword>
<dbReference type="SMART" id="SM00858">
    <property type="entry name" value="SAF"/>
    <property type="match status" value="1"/>
</dbReference>
<gene>
    <name evidence="3" type="ORF">SAMN05421647_101363</name>
</gene>
<dbReference type="eggNOG" id="COG3745">
    <property type="taxonomic scope" value="Bacteria"/>
</dbReference>
<evidence type="ECO:0000313" key="4">
    <source>
        <dbReference type="Proteomes" id="UP000186895"/>
    </source>
</evidence>
<dbReference type="InterPro" id="IPR017592">
    <property type="entry name" value="Pilus_assmbl_Flp-typ_CpaB"/>
</dbReference>
<dbReference type="RefSeq" id="WP_076460334.1">
    <property type="nucleotide sequence ID" value="NZ_FTMN01000001.1"/>
</dbReference>
<dbReference type="Pfam" id="PF08666">
    <property type="entry name" value="SAF"/>
    <property type="match status" value="1"/>
</dbReference>
<sequence>MFKGRTFFLLILSLLFAAGAAFYTNSWLSQQLPVSTAEAAEGQPVVYAAMNIPYGQPIERRHLKIKLMPEDLVPENAITDPADVEGMIPLQDILSGDALRTERLSEHQEGATLAAMIDPDKRAFTVRVNDVVGVAGFLLPGNHVDIIATKEEGKDNIKARTVLKDIKVLAVDQKARTDKNDPVVVRAVTLELTPYESEVLAKAREEGRIQLTLRNPLSEDVVAKAEPPAVQAQSAPAPEPVAKPAPVKRTRTYSAPPSVIVIKGVDWERKRVPM</sequence>
<dbReference type="NCBIfam" id="TIGR03177">
    <property type="entry name" value="pilus_cpaB"/>
    <property type="match status" value="1"/>
</dbReference>
<dbReference type="InterPro" id="IPR031571">
    <property type="entry name" value="RcpC_dom"/>
</dbReference>
<feature type="domain" description="SAF" evidence="2">
    <location>
        <begin position="43"/>
        <end position="105"/>
    </location>
</feature>
<name>A0A1N6NJ91_9GAMM</name>
<organism evidence="3 4">
    <name type="scientific">Marinobacterium stanieri</name>
    <dbReference type="NCBI Taxonomy" id="49186"/>
    <lineage>
        <taxon>Bacteria</taxon>
        <taxon>Pseudomonadati</taxon>
        <taxon>Pseudomonadota</taxon>
        <taxon>Gammaproteobacteria</taxon>
        <taxon>Oceanospirillales</taxon>
        <taxon>Oceanospirillaceae</taxon>
        <taxon>Marinobacterium</taxon>
    </lineage>
</organism>
<proteinExistence type="predicted"/>
<dbReference type="STRING" id="49186.SAMN05421647_101363"/>
<dbReference type="EMBL" id="FTMN01000001">
    <property type="protein sequence ID" value="SIP92188.1"/>
    <property type="molecule type" value="Genomic_DNA"/>
</dbReference>
<evidence type="ECO:0000256" key="1">
    <source>
        <dbReference type="SAM" id="MobiDB-lite"/>
    </source>
</evidence>
<protein>
    <submittedName>
        <fullName evidence="3">Pilus assembly protein CpaB</fullName>
    </submittedName>
</protein>
<evidence type="ECO:0000259" key="2">
    <source>
        <dbReference type="SMART" id="SM00858"/>
    </source>
</evidence>
<evidence type="ECO:0000313" key="3">
    <source>
        <dbReference type="EMBL" id="SIP92188.1"/>
    </source>
</evidence>
<dbReference type="Pfam" id="PF16976">
    <property type="entry name" value="RcpC"/>
    <property type="match status" value="1"/>
</dbReference>
<feature type="region of interest" description="Disordered" evidence="1">
    <location>
        <begin position="227"/>
        <end position="249"/>
    </location>
</feature>